<sequence length="124" mass="13390">MPTKLCPCGLGLPYDECCGRYLSGAANAPTAEALMRARYTAFVRGNGDFVSDTWAPETRPADLRVDPAGEPYTGLTVLSAQRGGPFDAEGVVEFAAHYPGGVMRERSRFERRAGRWVYVSGVLG</sequence>
<name>A0ABY7UJK7_9CORY</name>
<dbReference type="InterPro" id="IPR048469">
    <property type="entry name" value="YchJ-like_M"/>
</dbReference>
<evidence type="ECO:0000313" key="2">
    <source>
        <dbReference type="EMBL" id="WCZ38874.1"/>
    </source>
</evidence>
<evidence type="ECO:0000313" key="3">
    <source>
        <dbReference type="Proteomes" id="UP001218071"/>
    </source>
</evidence>
<protein>
    <recommendedName>
        <fullName evidence="1">YchJ-like middle NTF2-like domain-containing protein</fullName>
    </recommendedName>
</protein>
<gene>
    <name evidence="2" type="ORF">CJEDD_06360</name>
</gene>
<dbReference type="EMBL" id="CP063194">
    <property type="protein sequence ID" value="WCZ38874.1"/>
    <property type="molecule type" value="Genomic_DNA"/>
</dbReference>
<dbReference type="RefSeq" id="WP_042409422.1">
    <property type="nucleotide sequence ID" value="NZ_CBYN010000122.1"/>
</dbReference>
<dbReference type="Pfam" id="PF02810">
    <property type="entry name" value="SEC-C"/>
    <property type="match status" value="1"/>
</dbReference>
<reference evidence="2 3" key="1">
    <citation type="submission" date="2020-10" db="EMBL/GenBank/DDBJ databases">
        <title>Complete genome sequence of Corynebacterium jeddahense DSM 45997, type strain of Corynebacterium jeddahense.</title>
        <authorList>
            <person name="Busche T."/>
            <person name="Kalinowski J."/>
            <person name="Ruckert C."/>
        </authorList>
    </citation>
    <scope>NUCLEOTIDE SEQUENCE [LARGE SCALE GENOMIC DNA]</scope>
    <source>
        <strain evidence="2 3">DSM 45997</strain>
    </source>
</reference>
<proteinExistence type="predicted"/>
<dbReference type="Gene3D" id="3.10.450.50">
    <property type="match status" value="1"/>
</dbReference>
<dbReference type="InterPro" id="IPR004027">
    <property type="entry name" value="SEC_C_motif"/>
</dbReference>
<dbReference type="InterPro" id="IPR032710">
    <property type="entry name" value="NTF2-like_dom_sf"/>
</dbReference>
<accession>A0ABY7UJK7</accession>
<dbReference type="Proteomes" id="UP001218071">
    <property type="component" value="Chromosome"/>
</dbReference>
<dbReference type="SUPFAM" id="SSF54427">
    <property type="entry name" value="NTF2-like"/>
    <property type="match status" value="1"/>
</dbReference>
<evidence type="ECO:0000259" key="1">
    <source>
        <dbReference type="Pfam" id="PF17775"/>
    </source>
</evidence>
<dbReference type="Pfam" id="PF17775">
    <property type="entry name" value="YchJ_M-like"/>
    <property type="match status" value="1"/>
</dbReference>
<feature type="domain" description="YchJ-like middle NTF2-like" evidence="1">
    <location>
        <begin position="30"/>
        <end position="121"/>
    </location>
</feature>
<keyword evidence="3" id="KW-1185">Reference proteome</keyword>
<organism evidence="2 3">
    <name type="scientific">Corynebacterium jeddahense</name>
    <dbReference type="NCBI Taxonomy" id="1414719"/>
    <lineage>
        <taxon>Bacteria</taxon>
        <taxon>Bacillati</taxon>
        <taxon>Actinomycetota</taxon>
        <taxon>Actinomycetes</taxon>
        <taxon>Mycobacteriales</taxon>
        <taxon>Corynebacteriaceae</taxon>
        <taxon>Corynebacterium</taxon>
    </lineage>
</organism>